<dbReference type="PROSITE" id="PS50157">
    <property type="entry name" value="ZINC_FINGER_C2H2_2"/>
    <property type="match status" value="5"/>
</dbReference>
<dbReference type="KEGG" id="dhe:111596453"/>
<dbReference type="RefSeq" id="XP_023166446.2">
    <property type="nucleotide sequence ID" value="XM_023310678.2"/>
</dbReference>
<dbReference type="InterPro" id="IPR050888">
    <property type="entry name" value="ZnF_C2H2-type_TF"/>
</dbReference>
<dbReference type="SMART" id="SM00355">
    <property type="entry name" value="ZnF_C2H2"/>
    <property type="match status" value="18"/>
</dbReference>
<organism evidence="10 11">
    <name type="scientific">Drosophila hydei</name>
    <name type="common">Fruit fly</name>
    <dbReference type="NCBI Taxonomy" id="7224"/>
    <lineage>
        <taxon>Eukaryota</taxon>
        <taxon>Metazoa</taxon>
        <taxon>Ecdysozoa</taxon>
        <taxon>Arthropoda</taxon>
        <taxon>Hexapoda</taxon>
        <taxon>Insecta</taxon>
        <taxon>Pterygota</taxon>
        <taxon>Neoptera</taxon>
        <taxon>Endopterygota</taxon>
        <taxon>Diptera</taxon>
        <taxon>Brachycera</taxon>
        <taxon>Muscomorpha</taxon>
        <taxon>Ephydroidea</taxon>
        <taxon>Drosophilidae</taxon>
        <taxon>Drosophila</taxon>
    </lineage>
</organism>
<feature type="region of interest" description="Disordered" evidence="8">
    <location>
        <begin position="688"/>
        <end position="709"/>
    </location>
</feature>
<feature type="compositionally biased region" description="Basic and acidic residues" evidence="8">
    <location>
        <begin position="908"/>
        <end position="921"/>
    </location>
</feature>
<feature type="compositionally biased region" description="Polar residues" evidence="8">
    <location>
        <begin position="892"/>
        <end position="907"/>
    </location>
</feature>
<feature type="compositionally biased region" description="Acidic residues" evidence="8">
    <location>
        <begin position="36"/>
        <end position="53"/>
    </location>
</feature>
<feature type="region of interest" description="Disordered" evidence="8">
    <location>
        <begin position="268"/>
        <end position="329"/>
    </location>
</feature>
<dbReference type="GO" id="GO:0005634">
    <property type="term" value="C:nucleus"/>
    <property type="evidence" value="ECO:0007669"/>
    <property type="project" value="UniProtKB-SubCell"/>
</dbReference>
<feature type="region of interest" description="Disordered" evidence="8">
    <location>
        <begin position="1078"/>
        <end position="1097"/>
    </location>
</feature>
<evidence type="ECO:0000256" key="2">
    <source>
        <dbReference type="ARBA" id="ARBA00022723"/>
    </source>
</evidence>
<gene>
    <name evidence="11" type="primary">LOC111596453</name>
</gene>
<keyword evidence="6" id="KW-0539">Nucleus</keyword>
<accession>A0A6J1LRU4</accession>
<keyword evidence="5" id="KW-0862">Zinc</keyword>
<dbReference type="Pfam" id="PF00096">
    <property type="entry name" value="zf-C2H2"/>
    <property type="match status" value="2"/>
</dbReference>
<name>A0A6J1LRU4_DROHY</name>
<feature type="compositionally biased region" description="Polar residues" evidence="8">
    <location>
        <begin position="689"/>
        <end position="709"/>
    </location>
</feature>
<feature type="region of interest" description="Disordered" evidence="8">
    <location>
        <begin position="1"/>
        <end position="69"/>
    </location>
</feature>
<feature type="compositionally biased region" description="Polar residues" evidence="8">
    <location>
        <begin position="922"/>
        <end position="942"/>
    </location>
</feature>
<evidence type="ECO:0000313" key="10">
    <source>
        <dbReference type="Proteomes" id="UP000504633"/>
    </source>
</evidence>
<feature type="domain" description="C2H2-type" evidence="9">
    <location>
        <begin position="789"/>
        <end position="817"/>
    </location>
</feature>
<keyword evidence="3" id="KW-0677">Repeat</keyword>
<reference evidence="11" key="1">
    <citation type="submission" date="2025-08" db="UniProtKB">
        <authorList>
            <consortium name="RefSeq"/>
        </authorList>
    </citation>
    <scope>IDENTIFICATION</scope>
    <source>
        <strain evidence="11">15085-1641.00</strain>
        <tissue evidence="11">Whole body</tissue>
    </source>
</reference>
<evidence type="ECO:0000256" key="1">
    <source>
        <dbReference type="ARBA" id="ARBA00004123"/>
    </source>
</evidence>
<evidence type="ECO:0000256" key="5">
    <source>
        <dbReference type="ARBA" id="ARBA00022833"/>
    </source>
</evidence>
<keyword evidence="10" id="KW-1185">Reference proteome</keyword>
<feature type="domain" description="C2H2-type" evidence="9">
    <location>
        <begin position="229"/>
        <end position="260"/>
    </location>
</feature>
<proteinExistence type="predicted"/>
<dbReference type="PROSITE" id="PS00028">
    <property type="entry name" value="ZINC_FINGER_C2H2_1"/>
    <property type="match status" value="10"/>
</dbReference>
<feature type="region of interest" description="Disordered" evidence="8">
    <location>
        <begin position="889"/>
        <end position="954"/>
    </location>
</feature>
<evidence type="ECO:0000256" key="6">
    <source>
        <dbReference type="ARBA" id="ARBA00023242"/>
    </source>
</evidence>
<feature type="domain" description="C2H2-type" evidence="9">
    <location>
        <begin position="519"/>
        <end position="542"/>
    </location>
</feature>
<dbReference type="OrthoDB" id="3069995at2759"/>
<dbReference type="GeneID" id="111596453"/>
<feature type="region of interest" description="Disordered" evidence="8">
    <location>
        <begin position="1238"/>
        <end position="1260"/>
    </location>
</feature>
<evidence type="ECO:0000313" key="11">
    <source>
        <dbReference type="RefSeq" id="XP_023166446.2"/>
    </source>
</evidence>
<dbReference type="GO" id="GO:0008270">
    <property type="term" value="F:zinc ion binding"/>
    <property type="evidence" value="ECO:0007669"/>
    <property type="project" value="UniProtKB-KW"/>
</dbReference>
<feature type="domain" description="C2H2-type" evidence="9">
    <location>
        <begin position="714"/>
        <end position="737"/>
    </location>
</feature>
<evidence type="ECO:0000256" key="3">
    <source>
        <dbReference type="ARBA" id="ARBA00022737"/>
    </source>
</evidence>
<dbReference type="PANTHER" id="PTHR24406">
    <property type="entry name" value="TRANSCRIPTIONAL REPRESSOR CTCFL-RELATED"/>
    <property type="match status" value="1"/>
</dbReference>
<dbReference type="Gene3D" id="3.30.160.60">
    <property type="entry name" value="Classic Zinc Finger"/>
    <property type="match status" value="3"/>
</dbReference>
<sequence>MEGMDLWTSMFSTDFDEGDGEAESHNNGNNTLTDDFIGEEEEDEQEAEEDEGSADDRGSKRKGHEPDDDAIFDFELAPLVSIAEPELEPLPRPTAALLQPPIPTVAAVRPQHRQSLPASFGSQQTMGRGSAGTATTRPTTSQINATDENGLPINYELGVTYICPACGAEYRQQDLWKRHMNQMHQYNTRRGLNFVAIDKLYHRCLECNKRIAMHSRENLLKHKFTHLPFRCTKCHICKREYKYRQDLMVHLRMVHCDEVVAMMRGGKLSAGRKTRVREPRIEHHREHYGQANEDDGVEVKNELMEAESSAQPSEEPNLDLDDEHSHSSNQAAIKKRNTGVAGNGSGNNSGAADICEDYIHYMCPDCGTDCDTHAQWSQHIEFVHDYVSRRGLNFRCVDMQMQCLECKQFVIPNTIKTLRAHKFSHLPQPEWMRCKLCYKGFTEHHEILTHLLKQHNLETLMPEKEEEEQQPLAVASVSDEYEDNPGIGCDDETSLHWDDVPRRGGRIGSDDMYEPHIDYLCPQCGREFIEKKHWRTHVVQVHGMNDLTKLNFEVINDRQLKCTECDKIITNAYGIQNAQQHRITHLPYKAYARCRKCHKSYTDRKGLVKHLATYHRVGYEPRKTVGTGAATLTPTTTQTPRKQIVTVANETYEIIYLDEERSPPNNNNINEENDFGEQMQADDDDYAIGSTSGTTGRQAQTPTTAAHNPNPNRYKCVDCGSLFATQTALKTHISEEHDFMDTQYSAKKFDNAEPTEDAAVVPVAVTNTAGGTPAMNTSGASTIEQNYIFLCPSCGKAYKTQFEWRRHINEEHNFDKRQYLNMRQLDKYRYQCTLCKDIVCNSKLKGLQDHHFRHLPYRLYLKCLVCGTCYNHKPNIAAHLRTRHNIYERESSSSSWRDQQQKTQNGHEQPKYKDKDNDRDTQATVATGTNSASPTPGSSRTLKPQPGVLPTRPAGLNTLEDSISYHNAVDLDFITYYCPKCNKNFDSHAFWRKHIVEIHNYNSRQGLNFRQIDNHHYLCLECYKRVTVTHTKGAIGQLQSHKFRHLPYRSFKCLTCSGEFVRKQMFFKHLNRDTNRCDNKPLSGQDDEDTADQPDRPATMLAKETLDVAAYRLMCPQCGDDFTTSSKALWREHINIHHSLGKREMLHMRKLGDELYRCTDCEEQLETKHLRVLQQHRFQHLPYAAYIRCQLCEQQSADEVGHGVASAGLHSMRELQQHIRNEHPDVVEQNEQMQALLDEEEDSQKPAASNETTDTGLYMPLPPHLLDDDVEDMEFEEQYLLG</sequence>
<feature type="compositionally biased region" description="Polar residues" evidence="8">
    <location>
        <begin position="1246"/>
        <end position="1255"/>
    </location>
</feature>
<evidence type="ECO:0000256" key="4">
    <source>
        <dbReference type="ARBA" id="ARBA00022771"/>
    </source>
</evidence>
<feature type="compositionally biased region" description="Low complexity" evidence="8">
    <location>
        <begin position="306"/>
        <end position="315"/>
    </location>
</feature>
<keyword evidence="4 7" id="KW-0863">Zinc-finger</keyword>
<evidence type="ECO:0000256" key="7">
    <source>
        <dbReference type="PROSITE-ProRule" id="PRU00042"/>
    </source>
</evidence>
<dbReference type="InterPro" id="IPR013087">
    <property type="entry name" value="Znf_C2H2_type"/>
</dbReference>
<comment type="subcellular location">
    <subcellularLocation>
        <location evidence="1">Nucleus</location>
    </subcellularLocation>
</comment>
<dbReference type="Proteomes" id="UP000504633">
    <property type="component" value="Unplaced"/>
</dbReference>
<keyword evidence="2" id="KW-0479">Metal-binding</keyword>
<evidence type="ECO:0000259" key="9">
    <source>
        <dbReference type="PROSITE" id="PS50157"/>
    </source>
</evidence>
<protein>
    <submittedName>
        <fullName evidence="11">Zinc finger protein Xfin isoform X1</fullName>
    </submittedName>
</protein>
<feature type="compositionally biased region" description="Basic and acidic residues" evidence="8">
    <location>
        <begin position="276"/>
        <end position="288"/>
    </location>
</feature>
<evidence type="ECO:0000256" key="8">
    <source>
        <dbReference type="SAM" id="MobiDB-lite"/>
    </source>
</evidence>
<feature type="region of interest" description="Disordered" evidence="8">
    <location>
        <begin position="118"/>
        <end position="147"/>
    </location>
</feature>
<feature type="domain" description="C2H2-type" evidence="9">
    <location>
        <begin position="976"/>
        <end position="1004"/>
    </location>
</feature>